<dbReference type="SMART" id="SM00646">
    <property type="entry name" value="Ami_3"/>
    <property type="match status" value="1"/>
</dbReference>
<feature type="region of interest" description="Disordered" evidence="2">
    <location>
        <begin position="112"/>
        <end position="137"/>
    </location>
</feature>
<dbReference type="GO" id="GO:0030288">
    <property type="term" value="C:outer membrane-bounded periplasmic space"/>
    <property type="evidence" value="ECO:0007669"/>
    <property type="project" value="TreeGrafter"/>
</dbReference>
<feature type="domain" description="MurNAc-LAA" evidence="3">
    <location>
        <begin position="206"/>
        <end position="358"/>
    </location>
</feature>
<dbReference type="InterPro" id="IPR050695">
    <property type="entry name" value="N-acetylmuramoyl_amidase_3"/>
</dbReference>
<dbReference type="EMBL" id="QWLB01000051">
    <property type="protein sequence ID" value="RIH91239.1"/>
    <property type="molecule type" value="Genomic_DNA"/>
</dbReference>
<protein>
    <submittedName>
        <fullName evidence="4">N-acetylmuramoyl-L-alanine amidase AmiA</fullName>
        <ecNumber evidence="4">3.5.1.28</ecNumber>
    </submittedName>
</protein>
<dbReference type="Gene3D" id="3.40.630.40">
    <property type="entry name" value="Zn-dependent exopeptidases"/>
    <property type="match status" value="1"/>
</dbReference>
<dbReference type="GO" id="GO:0009253">
    <property type="term" value="P:peptidoglycan catabolic process"/>
    <property type="evidence" value="ECO:0007669"/>
    <property type="project" value="InterPro"/>
</dbReference>
<gene>
    <name evidence="4" type="primary">amiA</name>
    <name evidence="4" type="ORF">Mgrana_02856</name>
</gene>
<keyword evidence="1 4" id="KW-0378">Hydrolase</keyword>
<proteinExistence type="predicted"/>
<accession>A0A399F7L0</accession>
<evidence type="ECO:0000313" key="4">
    <source>
        <dbReference type="EMBL" id="RIH91239.1"/>
    </source>
</evidence>
<keyword evidence="5" id="KW-1185">Reference proteome</keyword>
<reference evidence="4 5" key="1">
    <citation type="submission" date="2018-08" db="EMBL/GenBank/DDBJ databases">
        <title>Meiothermus granaticius genome AF-68 sequencing project.</title>
        <authorList>
            <person name="Da Costa M.S."/>
            <person name="Albuquerque L."/>
            <person name="Raposo P."/>
            <person name="Froufe H.J.C."/>
            <person name="Barroso C.S."/>
            <person name="Egas C."/>
        </authorList>
    </citation>
    <scope>NUCLEOTIDE SEQUENCE [LARGE SCALE GENOMIC DNA]</scope>
    <source>
        <strain evidence="4 5">AF-68</strain>
    </source>
</reference>
<dbReference type="AlphaFoldDB" id="A0A399F7L0"/>
<dbReference type="PANTHER" id="PTHR30404">
    <property type="entry name" value="N-ACETYLMURAMOYL-L-ALANINE AMIDASE"/>
    <property type="match status" value="1"/>
</dbReference>
<dbReference type="Pfam" id="PF01520">
    <property type="entry name" value="Amidase_3"/>
    <property type="match status" value="1"/>
</dbReference>
<dbReference type="Proteomes" id="UP000266178">
    <property type="component" value="Unassembled WGS sequence"/>
</dbReference>
<feature type="compositionally biased region" description="Low complexity" evidence="2">
    <location>
        <begin position="115"/>
        <end position="125"/>
    </location>
</feature>
<dbReference type="RefSeq" id="WP_119358298.1">
    <property type="nucleotide sequence ID" value="NZ_BJXM01000005.1"/>
</dbReference>
<evidence type="ECO:0000313" key="5">
    <source>
        <dbReference type="Proteomes" id="UP000266178"/>
    </source>
</evidence>
<dbReference type="GO" id="GO:0008745">
    <property type="term" value="F:N-acetylmuramoyl-L-alanine amidase activity"/>
    <property type="evidence" value="ECO:0007669"/>
    <property type="project" value="UniProtKB-EC"/>
</dbReference>
<evidence type="ECO:0000259" key="3">
    <source>
        <dbReference type="SMART" id="SM00646"/>
    </source>
</evidence>
<dbReference type="FunFam" id="3.40.630.40:FF:000005">
    <property type="entry name" value="N-acetylmuramoyl-L-alanine amidase (AmiA)"/>
    <property type="match status" value="1"/>
</dbReference>
<evidence type="ECO:0000256" key="2">
    <source>
        <dbReference type="SAM" id="MobiDB-lite"/>
    </source>
</evidence>
<sequence>MRFLALLTVLLTIALAFPRLGLHEGYTRMVFDLGPGTTYQVAQGDGTLTLKFQGIRPAADDADVDSPQVASYQVVSGKNGATVYIRLKPQVKVKTSLMQDGNGRRLVVDLLSSDKPQITPTSSKPTPSPKPRVQTDPDKKRIVVLDPGHGGIDSGAVGYVTEKAITLDVALRVRKLLQDQGIQVVMTRTTDTQLSTDKRTDLGLRADMANSKRTLFVAIHVNSSPGNSAQGIETYYFGDTMDSSLLAQVYRENGGGTLGQQLTREAQTVGQRLVSDLLAQANLVYSRRLAETLQNSMLSATGAVNRGIHSAPFYVIRNARIPAVLIEIGFANHPVEGRKLGTPSYRDTVAQSIADGILRFINNGASVSR</sequence>
<name>A0A399F7L0_9DEIN</name>
<dbReference type="OrthoDB" id="9772024at2"/>
<organism evidence="4 5">
    <name type="scientific">Meiothermus granaticius NBRC 107808</name>
    <dbReference type="NCBI Taxonomy" id="1227551"/>
    <lineage>
        <taxon>Bacteria</taxon>
        <taxon>Thermotogati</taxon>
        <taxon>Deinococcota</taxon>
        <taxon>Deinococci</taxon>
        <taxon>Thermales</taxon>
        <taxon>Thermaceae</taxon>
        <taxon>Meiothermus</taxon>
    </lineage>
</organism>
<evidence type="ECO:0000256" key="1">
    <source>
        <dbReference type="ARBA" id="ARBA00022801"/>
    </source>
</evidence>
<dbReference type="EC" id="3.5.1.28" evidence="4"/>
<dbReference type="PANTHER" id="PTHR30404:SF0">
    <property type="entry name" value="N-ACETYLMURAMOYL-L-ALANINE AMIDASE AMIC"/>
    <property type="match status" value="1"/>
</dbReference>
<dbReference type="CDD" id="cd02696">
    <property type="entry name" value="MurNAc-LAA"/>
    <property type="match status" value="1"/>
</dbReference>
<dbReference type="SUPFAM" id="SSF53187">
    <property type="entry name" value="Zn-dependent exopeptidases"/>
    <property type="match status" value="1"/>
</dbReference>
<comment type="caution">
    <text evidence="4">The sequence shown here is derived from an EMBL/GenBank/DDBJ whole genome shotgun (WGS) entry which is preliminary data.</text>
</comment>
<dbReference type="InterPro" id="IPR002508">
    <property type="entry name" value="MurNAc-LAA_cat"/>
</dbReference>